<gene>
    <name evidence="1" type="primary">tssF</name>
    <name evidence="1" type="ORF">LNV07_13245</name>
</gene>
<evidence type="ECO:0000313" key="2">
    <source>
        <dbReference type="Proteomes" id="UP001209701"/>
    </source>
</evidence>
<dbReference type="PANTHER" id="PTHR35370:SF1">
    <property type="entry name" value="TYPE VI SECRETION SYSTEM COMPONENT TSSF1"/>
    <property type="match status" value="1"/>
</dbReference>
<name>A0ABT2YG64_9BURK</name>
<dbReference type="NCBIfam" id="TIGR03359">
    <property type="entry name" value="VI_chp_6"/>
    <property type="match status" value="1"/>
</dbReference>
<dbReference type="Pfam" id="PF05947">
    <property type="entry name" value="T6SS_TssF"/>
    <property type="match status" value="1"/>
</dbReference>
<dbReference type="RefSeq" id="WP_263571632.1">
    <property type="nucleotide sequence ID" value="NZ_JAJIRN010000005.1"/>
</dbReference>
<dbReference type="EMBL" id="JAJIRN010000005">
    <property type="protein sequence ID" value="MCV2369048.1"/>
    <property type="molecule type" value="Genomic_DNA"/>
</dbReference>
<reference evidence="1 2" key="1">
    <citation type="submission" date="2021-11" db="EMBL/GenBank/DDBJ databases">
        <authorList>
            <person name="Liang Q."/>
            <person name="Mou H."/>
            <person name="Liu Z."/>
        </authorList>
    </citation>
    <scope>NUCLEOTIDE SEQUENCE [LARGE SCALE GENOMIC DNA]</scope>
    <source>
        <strain evidence="1 2">CHU3</strain>
    </source>
</reference>
<comment type="caution">
    <text evidence="1">The sequence shown here is derived from an EMBL/GenBank/DDBJ whole genome shotgun (WGS) entry which is preliminary data.</text>
</comment>
<organism evidence="1 2">
    <name type="scientific">Roseateles oligotrophus</name>
    <dbReference type="NCBI Taxonomy" id="1769250"/>
    <lineage>
        <taxon>Bacteria</taxon>
        <taxon>Pseudomonadati</taxon>
        <taxon>Pseudomonadota</taxon>
        <taxon>Betaproteobacteria</taxon>
        <taxon>Burkholderiales</taxon>
        <taxon>Sphaerotilaceae</taxon>
        <taxon>Roseateles</taxon>
    </lineage>
</organism>
<evidence type="ECO:0000313" key="1">
    <source>
        <dbReference type="EMBL" id="MCV2369048.1"/>
    </source>
</evidence>
<accession>A0ABT2YG64</accession>
<keyword evidence="2" id="KW-1185">Reference proteome</keyword>
<dbReference type="PANTHER" id="PTHR35370">
    <property type="entry name" value="CYTOPLASMIC PROTEIN-RELATED-RELATED"/>
    <property type="match status" value="1"/>
</dbReference>
<dbReference type="PIRSF" id="PIRSF028304">
    <property type="entry name" value="UCP028304"/>
    <property type="match status" value="1"/>
</dbReference>
<protein>
    <submittedName>
        <fullName evidence="1">Type VI secretion system baseplate subunit TssF</fullName>
    </submittedName>
</protein>
<dbReference type="InterPro" id="IPR010272">
    <property type="entry name" value="T6SS_TssF"/>
</dbReference>
<sequence length="633" mass="69952">MDPRLLRYYNDELRHLREMGAEFAQQFPKIAARLGIEGLEVSDPYVERLLEGFAFLAGRIQLKLDAEFPRFTQTLLEIVYPQFLAPTPAMLIARVVPDLADPSLATGLTLARGSVMHSLAGKAGATACEFRSAHELKIWPLELTQVEYFNQAADLPMAAVPEWRKYRSGLRLRLRATAGCDLSQLSLDSLRLHCTGLDDVAYRLHELICGHAMGILVMPTKRPADWHEALDAESIGPVGFDDDEALLPPTLHGFEGYRIVQEYFAFPQRFLFFDLHDIGDAMREHGGSEVDIVILFSRADNALLQQIDASSLALNCVPAINLLERRCDRIQVNPGDTEYHVVPDRTRPMDYEVHTVTELIGYGSGGGGAGPAKDKATEWRFLPFYNAFHTEARSHNAYFSVQRMPRLLSQLQTREGPRSSYIGSEVYVSVVDSAEAPFSADLRQLGVRALCSNRDLPILMPTGNAKGDLTLAQTAPVKSIQVLKGPSRPQSALREGNIAWKMINQLSLNHLSLTDTDADQGAAALREILRLYAPSGDAGAQRQIDGLRSVKLASVVRRLPMAGPITFGRGVDVRVEIDDHAFEGGSAFLLGLVLERFVARHVSLNGFTQLRLHSPARGDILSGRPRCGTRAIL</sequence>
<proteinExistence type="predicted"/>
<dbReference type="Proteomes" id="UP001209701">
    <property type="component" value="Unassembled WGS sequence"/>
</dbReference>